<dbReference type="SUPFAM" id="SSF88659">
    <property type="entry name" value="Sigma3 and sigma4 domains of RNA polymerase sigma factors"/>
    <property type="match status" value="1"/>
</dbReference>
<dbReference type="Gene3D" id="1.10.10.10">
    <property type="entry name" value="Winged helix-like DNA-binding domain superfamily/Winged helix DNA-binding domain"/>
    <property type="match status" value="1"/>
</dbReference>
<dbReference type="InterPro" id="IPR013324">
    <property type="entry name" value="RNA_pol_sigma_r3/r4-like"/>
</dbReference>
<dbReference type="AlphaFoldDB" id="A0A6G3QQ05"/>
<sequence>MDQHSITEVADDASSSATPAFLGQEHRKAIEKAESAILDILARDEFQGPRWERTTNSLAEYGWLTLVKWLGSGEIFGRCLAIGRRLPHNEAARIVLRHDWDTRLELATDTVLAAMPKFRERLASGQWDPGQASLTTYFVGALILEFPNIYRRWERGRVLGEKEMPLDVMFDAPSAERGPAARAAAHDEIERILWTMPPDIRKIVLLRADGYTLSEAAMILGMTTKAVEHRMARWRTRYTKRRTAEQPPQPAES</sequence>
<evidence type="ECO:0000256" key="3">
    <source>
        <dbReference type="ARBA" id="ARBA00023082"/>
    </source>
</evidence>
<dbReference type="EMBL" id="JAAGMD010000161">
    <property type="protein sequence ID" value="NEA85579.1"/>
    <property type="molecule type" value="Genomic_DNA"/>
</dbReference>
<keyword evidence="2" id="KW-0805">Transcription regulation</keyword>
<evidence type="ECO:0000256" key="4">
    <source>
        <dbReference type="ARBA" id="ARBA00023163"/>
    </source>
</evidence>
<name>A0A6G3QQ05_9ACTN</name>
<accession>A0A6G3QQ05</accession>
<feature type="domain" description="RNA polymerase sigma factor 70 region 4 type 2" evidence="5">
    <location>
        <begin position="187"/>
        <end position="234"/>
    </location>
</feature>
<dbReference type="GO" id="GO:0016987">
    <property type="term" value="F:sigma factor activity"/>
    <property type="evidence" value="ECO:0007669"/>
    <property type="project" value="UniProtKB-KW"/>
</dbReference>
<dbReference type="InterPro" id="IPR036388">
    <property type="entry name" value="WH-like_DNA-bd_sf"/>
</dbReference>
<keyword evidence="4" id="KW-0804">Transcription</keyword>
<evidence type="ECO:0000256" key="2">
    <source>
        <dbReference type="ARBA" id="ARBA00023015"/>
    </source>
</evidence>
<dbReference type="RefSeq" id="WP_164334214.1">
    <property type="nucleotide sequence ID" value="NZ_JAAGMD010000161.1"/>
</dbReference>
<comment type="caution">
    <text evidence="6">The sequence shown here is derived from an EMBL/GenBank/DDBJ whole genome shotgun (WGS) entry which is preliminary data.</text>
</comment>
<proteinExistence type="inferred from homology"/>
<protein>
    <recommendedName>
        <fullName evidence="5">RNA polymerase sigma factor 70 region 4 type 2 domain-containing protein</fullName>
    </recommendedName>
</protein>
<keyword evidence="3" id="KW-0731">Sigma factor</keyword>
<gene>
    <name evidence="6" type="ORF">G3I53_05820</name>
</gene>
<evidence type="ECO:0000259" key="5">
    <source>
        <dbReference type="Pfam" id="PF08281"/>
    </source>
</evidence>
<reference evidence="6" key="1">
    <citation type="submission" date="2020-01" db="EMBL/GenBank/DDBJ databases">
        <title>Insect and environment-associated Actinomycetes.</title>
        <authorList>
            <person name="Currrie C."/>
            <person name="Chevrette M."/>
            <person name="Carlson C."/>
            <person name="Stubbendieck R."/>
            <person name="Wendt-Pienkowski E."/>
        </authorList>
    </citation>
    <scope>NUCLEOTIDE SEQUENCE</scope>
    <source>
        <strain evidence="6">SID14436</strain>
    </source>
</reference>
<dbReference type="InterPro" id="IPR013249">
    <property type="entry name" value="RNA_pol_sigma70_r4_t2"/>
</dbReference>
<organism evidence="6">
    <name type="scientific">Streptomyces sp. SID14436</name>
    <dbReference type="NCBI Taxonomy" id="2706070"/>
    <lineage>
        <taxon>Bacteria</taxon>
        <taxon>Bacillati</taxon>
        <taxon>Actinomycetota</taxon>
        <taxon>Actinomycetes</taxon>
        <taxon>Kitasatosporales</taxon>
        <taxon>Streptomycetaceae</taxon>
        <taxon>Streptomyces</taxon>
    </lineage>
</organism>
<evidence type="ECO:0000256" key="1">
    <source>
        <dbReference type="ARBA" id="ARBA00010641"/>
    </source>
</evidence>
<dbReference type="Pfam" id="PF08281">
    <property type="entry name" value="Sigma70_r4_2"/>
    <property type="match status" value="1"/>
</dbReference>
<dbReference type="GO" id="GO:0003677">
    <property type="term" value="F:DNA binding"/>
    <property type="evidence" value="ECO:0007669"/>
    <property type="project" value="InterPro"/>
</dbReference>
<dbReference type="GO" id="GO:0006352">
    <property type="term" value="P:DNA-templated transcription initiation"/>
    <property type="evidence" value="ECO:0007669"/>
    <property type="project" value="InterPro"/>
</dbReference>
<comment type="similarity">
    <text evidence="1">Belongs to the sigma-70 factor family. ECF subfamily.</text>
</comment>
<evidence type="ECO:0000313" key="6">
    <source>
        <dbReference type="EMBL" id="NEA85579.1"/>
    </source>
</evidence>